<dbReference type="Gene3D" id="1.25.10.10">
    <property type="entry name" value="Leucine-rich Repeat Variant"/>
    <property type="match status" value="2"/>
</dbReference>
<feature type="domain" description="Importin N-terminal" evidence="6">
    <location>
        <begin position="27"/>
        <end position="94"/>
    </location>
</feature>
<sequence>MASNTQQLFAALHALYHHEDAGVKGQAGKWLEQWQQSVEAWSISDAVLHDPNSGMEAQYFCSQTLRTKVQRDFEELPEAAVPQLRDSLLALLLKYAKSTPATRRQLCLALIALTVHVPAQKWDGGEPINCLSQPLDARTRAGVLEAFGGWLRLSEGAALGPDGSRLPSHPLVVSALQGLQARGNDPTFHASVEAVCELVWCTVDPQTNQIDGNMMPLIQVLVPSVMQLRPRFAAASAQAAEEEGAETGVRLNNNLAAASRLPHYAEDDEDTAKGIARLFAEVGEAYINLIATAVQEVQAPVEAMLDVAGYPEHSIASICFIFWHKLSKHLSQGWSSSEELPGAPNGPVGALDSQGDVSAGERRRRREFFAPAFQRLVTLIRHRVKYPPHAGTWDKETASEFKRQRYEVADTLEDSAAVIGFEQCMSLLVGPLAELSSAVAQGQPFDWAAAEAVLFCVRWACICYTIARYAGWLGTNITAASPRDPSTRISESDRATASASAALLPQLMQLAVEALEVPEASGAVRGNQQ</sequence>
<dbReference type="Pfam" id="PF24138">
    <property type="entry name" value="TPR_TNPO3_IPO13_2nd"/>
    <property type="match status" value="1"/>
</dbReference>
<evidence type="ECO:0000256" key="5">
    <source>
        <dbReference type="SAM" id="MobiDB-lite"/>
    </source>
</evidence>
<dbReference type="PANTHER" id="PTHR12363:SF33">
    <property type="entry name" value="IMPORTIN-13"/>
    <property type="match status" value="1"/>
</dbReference>
<organism evidence="7 8">
    <name type="scientific">Dunaliella salina</name>
    <name type="common">Green alga</name>
    <name type="synonym">Protococcus salinus</name>
    <dbReference type="NCBI Taxonomy" id="3046"/>
    <lineage>
        <taxon>Eukaryota</taxon>
        <taxon>Viridiplantae</taxon>
        <taxon>Chlorophyta</taxon>
        <taxon>core chlorophytes</taxon>
        <taxon>Chlorophyceae</taxon>
        <taxon>CS clade</taxon>
        <taxon>Chlamydomonadales</taxon>
        <taxon>Dunaliellaceae</taxon>
        <taxon>Dunaliella</taxon>
    </lineage>
</organism>
<evidence type="ECO:0000259" key="6">
    <source>
        <dbReference type="PROSITE" id="PS50166"/>
    </source>
</evidence>
<comment type="similarity">
    <text evidence="2">Belongs to the importin beta family.</text>
</comment>
<evidence type="ECO:0000256" key="1">
    <source>
        <dbReference type="ARBA" id="ARBA00004123"/>
    </source>
</evidence>
<protein>
    <submittedName>
        <fullName evidence="7">Armadillo-type protein</fullName>
    </submittedName>
</protein>
<evidence type="ECO:0000313" key="8">
    <source>
        <dbReference type="Proteomes" id="UP000815325"/>
    </source>
</evidence>
<evidence type="ECO:0000256" key="4">
    <source>
        <dbReference type="ARBA" id="ARBA00023242"/>
    </source>
</evidence>
<dbReference type="InterPro" id="IPR057941">
    <property type="entry name" value="TPR_TNPO3_IPO13_2nd"/>
</dbReference>
<dbReference type="PANTHER" id="PTHR12363">
    <property type="entry name" value="TRANSPORTIN 3 AND IMPORTIN 13"/>
    <property type="match status" value="1"/>
</dbReference>
<evidence type="ECO:0000256" key="2">
    <source>
        <dbReference type="ARBA" id="ARBA00007991"/>
    </source>
</evidence>
<keyword evidence="8" id="KW-1185">Reference proteome</keyword>
<reference evidence="7" key="1">
    <citation type="submission" date="2017-08" db="EMBL/GenBank/DDBJ databases">
        <authorList>
            <person name="Polle J.E."/>
            <person name="Barry K."/>
            <person name="Cushman J."/>
            <person name="Schmutz J."/>
            <person name="Tran D."/>
            <person name="Hathwaick L.T."/>
            <person name="Yim W.C."/>
            <person name="Jenkins J."/>
            <person name="Mckie-Krisberg Z.M."/>
            <person name="Prochnik S."/>
            <person name="Lindquist E."/>
            <person name="Dockter R.B."/>
            <person name="Adam C."/>
            <person name="Molina H."/>
            <person name="Bunkerborg J."/>
            <person name="Jin E."/>
            <person name="Buchheim M."/>
            <person name="Magnuson J."/>
        </authorList>
    </citation>
    <scope>NUCLEOTIDE SEQUENCE</scope>
    <source>
        <strain evidence="7">CCAP 19/18</strain>
    </source>
</reference>
<keyword evidence="4" id="KW-0539">Nucleus</keyword>
<gene>
    <name evidence="7" type="ORF">DUNSADRAFT_4892</name>
</gene>
<feature type="region of interest" description="Disordered" evidence="5">
    <location>
        <begin position="334"/>
        <end position="356"/>
    </location>
</feature>
<dbReference type="InterPro" id="IPR016024">
    <property type="entry name" value="ARM-type_fold"/>
</dbReference>
<dbReference type="PROSITE" id="PS50166">
    <property type="entry name" value="IMPORTIN_B_NT"/>
    <property type="match status" value="1"/>
</dbReference>
<dbReference type="EMBL" id="MU069630">
    <property type="protein sequence ID" value="KAF5837059.1"/>
    <property type="molecule type" value="Genomic_DNA"/>
</dbReference>
<comment type="caution">
    <text evidence="7">The sequence shown here is derived from an EMBL/GenBank/DDBJ whole genome shotgun (WGS) entry which is preliminary data.</text>
</comment>
<evidence type="ECO:0000313" key="7">
    <source>
        <dbReference type="EMBL" id="KAF5837059.1"/>
    </source>
</evidence>
<proteinExistence type="inferred from homology"/>
<dbReference type="SUPFAM" id="SSF48371">
    <property type="entry name" value="ARM repeat"/>
    <property type="match status" value="1"/>
</dbReference>
<evidence type="ECO:0000256" key="3">
    <source>
        <dbReference type="ARBA" id="ARBA00022448"/>
    </source>
</evidence>
<accession>A0ABQ7GR40</accession>
<dbReference type="InterPro" id="IPR051345">
    <property type="entry name" value="Importin_beta-like_NTR"/>
</dbReference>
<dbReference type="Pfam" id="PF03810">
    <property type="entry name" value="IBN_N"/>
    <property type="match status" value="1"/>
</dbReference>
<dbReference type="InterPro" id="IPR011989">
    <property type="entry name" value="ARM-like"/>
</dbReference>
<comment type="subcellular location">
    <subcellularLocation>
        <location evidence="1">Nucleus</location>
    </subcellularLocation>
</comment>
<dbReference type="SMART" id="SM00913">
    <property type="entry name" value="IBN_N"/>
    <property type="match status" value="1"/>
</dbReference>
<keyword evidence="3" id="KW-0813">Transport</keyword>
<dbReference type="Proteomes" id="UP000815325">
    <property type="component" value="Unassembled WGS sequence"/>
</dbReference>
<dbReference type="InterPro" id="IPR001494">
    <property type="entry name" value="Importin-beta_N"/>
</dbReference>
<name>A0ABQ7GR40_DUNSA</name>